<dbReference type="GO" id="GO:0044550">
    <property type="term" value="P:secondary metabolite biosynthetic process"/>
    <property type="evidence" value="ECO:0007669"/>
    <property type="project" value="TreeGrafter"/>
</dbReference>
<organism evidence="7 8">
    <name type="scientific">Aspergillus eucalypticola (strain CBS 122712 / IBT 29274)</name>
    <dbReference type="NCBI Taxonomy" id="1448314"/>
    <lineage>
        <taxon>Eukaryota</taxon>
        <taxon>Fungi</taxon>
        <taxon>Dikarya</taxon>
        <taxon>Ascomycota</taxon>
        <taxon>Pezizomycotina</taxon>
        <taxon>Eurotiomycetes</taxon>
        <taxon>Eurotiomycetidae</taxon>
        <taxon>Eurotiales</taxon>
        <taxon>Aspergillaceae</taxon>
        <taxon>Aspergillus</taxon>
        <taxon>Aspergillus subgen. Circumdati</taxon>
    </lineage>
</organism>
<comment type="similarity">
    <text evidence="4">Belongs to the NRP synthetase family.</text>
</comment>
<comment type="caution">
    <text evidence="7">The sequence shown here is derived from an EMBL/GenBank/DDBJ whole genome shotgun (WGS) entry which is preliminary data.</text>
</comment>
<dbReference type="InterPro" id="IPR001242">
    <property type="entry name" value="Condensation_dom"/>
</dbReference>
<keyword evidence="1" id="KW-0596">Phosphopantetheine</keyword>
<evidence type="ECO:0000259" key="5">
    <source>
        <dbReference type="Pfam" id="PF00501"/>
    </source>
</evidence>
<dbReference type="GO" id="GO:0005737">
    <property type="term" value="C:cytoplasm"/>
    <property type="evidence" value="ECO:0007669"/>
    <property type="project" value="TreeGrafter"/>
</dbReference>
<feature type="domain" description="AMP-dependent synthetase/ligase" evidence="5">
    <location>
        <begin position="4"/>
        <end position="94"/>
    </location>
</feature>
<dbReference type="PANTHER" id="PTHR45527:SF11">
    <property type="entry name" value="NONRIBOSOMAL PEPTIDE SYNTHETASE 5"/>
    <property type="match status" value="1"/>
</dbReference>
<dbReference type="EMBL" id="MSFU01000029">
    <property type="protein sequence ID" value="PWY64802.1"/>
    <property type="molecule type" value="Genomic_DNA"/>
</dbReference>
<evidence type="ECO:0000256" key="2">
    <source>
        <dbReference type="ARBA" id="ARBA00022553"/>
    </source>
</evidence>
<dbReference type="GO" id="GO:0031177">
    <property type="term" value="F:phosphopantetheine binding"/>
    <property type="evidence" value="ECO:0007669"/>
    <property type="project" value="TreeGrafter"/>
</dbReference>
<accession>A0A317UWD9</accession>
<dbReference type="GeneID" id="37058876"/>
<keyword evidence="3" id="KW-0436">Ligase</keyword>
<dbReference type="Gene3D" id="3.40.50.12780">
    <property type="entry name" value="N-terminal domain of ligase-like"/>
    <property type="match status" value="1"/>
</dbReference>
<dbReference type="InterPro" id="IPR000873">
    <property type="entry name" value="AMP-dep_synth/lig_dom"/>
</dbReference>
<dbReference type="GO" id="GO:0043041">
    <property type="term" value="P:amino acid activation for nonribosomal peptide biosynthetic process"/>
    <property type="evidence" value="ECO:0007669"/>
    <property type="project" value="TreeGrafter"/>
</dbReference>
<dbReference type="SUPFAM" id="SSF56801">
    <property type="entry name" value="Acetyl-CoA synthetase-like"/>
    <property type="match status" value="1"/>
</dbReference>
<reference evidence="7" key="1">
    <citation type="submission" date="2016-12" db="EMBL/GenBank/DDBJ databases">
        <title>The genomes of Aspergillus section Nigri reveals drivers in fungal speciation.</title>
        <authorList>
            <consortium name="DOE Joint Genome Institute"/>
            <person name="Vesth T.C."/>
            <person name="Nybo J."/>
            <person name="Theobald S."/>
            <person name="Brandl J."/>
            <person name="Frisvad J.C."/>
            <person name="Nielsen K.F."/>
            <person name="Lyhne E.K."/>
            <person name="Kogle M.E."/>
            <person name="Kuo A."/>
            <person name="Riley R."/>
            <person name="Clum A."/>
            <person name="Nolan M."/>
            <person name="Lipzen A."/>
            <person name="Salamov A."/>
            <person name="Henrissat B."/>
            <person name="Wiebenga A."/>
            <person name="De vries R.P."/>
            <person name="Grigoriev I.V."/>
            <person name="Mortensen U.H."/>
            <person name="Andersen M.R."/>
            <person name="Baker S.E."/>
        </authorList>
    </citation>
    <scope>NUCLEOTIDE SEQUENCE</scope>
    <source>
        <strain evidence="7">CBS 122712</strain>
    </source>
</reference>
<evidence type="ECO:0000256" key="1">
    <source>
        <dbReference type="ARBA" id="ARBA00022450"/>
    </source>
</evidence>
<dbReference type="SUPFAM" id="SSF52777">
    <property type="entry name" value="CoA-dependent acyltransferases"/>
    <property type="match status" value="2"/>
</dbReference>
<dbReference type="InterPro" id="IPR023213">
    <property type="entry name" value="CAT-like_dom_sf"/>
</dbReference>
<dbReference type="Pfam" id="PF00668">
    <property type="entry name" value="Condensation"/>
    <property type="match status" value="1"/>
</dbReference>
<evidence type="ECO:0000313" key="7">
    <source>
        <dbReference type="EMBL" id="PWY64802.1"/>
    </source>
</evidence>
<dbReference type="Gene3D" id="3.40.50.980">
    <property type="match status" value="2"/>
</dbReference>
<evidence type="ECO:0000313" key="8">
    <source>
        <dbReference type="Proteomes" id="UP000246171"/>
    </source>
</evidence>
<dbReference type="OrthoDB" id="4487733at2759"/>
<sequence>MSCFPDLCAVSTDSRSLSYRELSCFLGVVSSQINELTQRGDVICVISDGTIEWLVAILAVIQSGCTYCPVDVKLPRARQHCMIESASAKVVLFPRANMRTGYGFLGDVKALDESKGVPKAVQLAHKGIMSLLSCPEGRLYSKPGWRIAQTLSLGFDCCVLEVLSATCFGGTLVLKDVNDPLAHLNKVDAMVSTPSLLATLDPEDYRNLQVVYLLGEALHQNLLDKWRPGRVVHNCYGPAECTLFATFKCFDDAAHEQVSIGRPTPRTRIYMLDKKQRPVPVGVKGEIYISGIQVTPGYRNNAVQTASAFLPDLHVGGSQKMFRTGDMGHLMRDGNIEYIGREDDLFKIRGFRVDLGDIEASILALAPDLDNIAVVVAASADNLIKTAMLDQAFREFVQEREVFLSRYKQVKSRANFLETSSTHRLPSSTLPNTELSIDEFLHAARNYRSDLANEQPVQALLYQHSLTESTLVILMSHLVGDAITMNVFLNSLAVRFQALSRRVHTDPGCLSAGRQTHTYIDWTVWSATQEYLSAESHRPRSYTGGTKSWTLPSSLSNSLQHLCADISLSPHQLMLAAVTLATQALRPSQDIVMMAPYSLRTEPLTEELAGCLLDRVPIRVKWDRQQSLLELLRAVQQSSQTAIAHAVPYASLCKALQLPPSLTNSLAEIMVTFHPASSDETRRSFGQPFNLRPSGAKFPVLFEFFQQSPDETITVFFEHDDALLSGDDSEALMSAFQLVLQLIAQHQTVHEIVDSVCREARILTKHLNGPVESHF</sequence>
<dbReference type="Pfam" id="PF00501">
    <property type="entry name" value="AMP-binding"/>
    <property type="match status" value="2"/>
</dbReference>
<feature type="domain" description="Condensation" evidence="6">
    <location>
        <begin position="384"/>
        <end position="748"/>
    </location>
</feature>
<keyword evidence="8" id="KW-1185">Reference proteome</keyword>
<dbReference type="AlphaFoldDB" id="A0A317UWD9"/>
<proteinExistence type="inferred from homology"/>
<dbReference type="PANTHER" id="PTHR45527">
    <property type="entry name" value="NONRIBOSOMAL PEPTIDE SYNTHETASE"/>
    <property type="match status" value="1"/>
</dbReference>
<name>A0A317UWD9_ASPEC</name>
<feature type="domain" description="AMP-dependent synthetase/ligase" evidence="5">
    <location>
        <begin position="115"/>
        <end position="298"/>
    </location>
</feature>
<evidence type="ECO:0000256" key="3">
    <source>
        <dbReference type="ARBA" id="ARBA00022598"/>
    </source>
</evidence>
<evidence type="ECO:0000259" key="6">
    <source>
        <dbReference type="Pfam" id="PF00668"/>
    </source>
</evidence>
<dbReference type="RefSeq" id="XP_025384120.1">
    <property type="nucleotide sequence ID" value="XM_025536914.1"/>
</dbReference>
<dbReference type="Gene3D" id="3.30.559.30">
    <property type="entry name" value="Nonribosomal peptide synthetase, condensation domain"/>
    <property type="match status" value="1"/>
</dbReference>
<dbReference type="Gene3D" id="3.30.559.10">
    <property type="entry name" value="Chloramphenicol acetyltransferase-like domain"/>
    <property type="match status" value="1"/>
</dbReference>
<keyword evidence="2" id="KW-0597">Phosphoprotein</keyword>
<dbReference type="VEuPathDB" id="FungiDB:BO83DRAFT_453639"/>
<dbReference type="InterPro" id="IPR042099">
    <property type="entry name" value="ANL_N_sf"/>
</dbReference>
<protein>
    <submittedName>
        <fullName evidence="7">Acetyl-CoA synthetase-like protein</fullName>
    </submittedName>
</protein>
<dbReference type="GO" id="GO:0016874">
    <property type="term" value="F:ligase activity"/>
    <property type="evidence" value="ECO:0007669"/>
    <property type="project" value="UniProtKB-KW"/>
</dbReference>
<gene>
    <name evidence="7" type="ORF">BO83DRAFT_453639</name>
</gene>
<dbReference type="Proteomes" id="UP000246171">
    <property type="component" value="Unassembled WGS sequence"/>
</dbReference>
<evidence type="ECO:0000256" key="4">
    <source>
        <dbReference type="ARBA" id="ARBA00029454"/>
    </source>
</evidence>